<dbReference type="PROSITE" id="PS01095">
    <property type="entry name" value="GH18_1"/>
    <property type="match status" value="1"/>
</dbReference>
<comment type="similarity">
    <text evidence="7">Belongs to the glycosyl hydrolase 18 family.</text>
</comment>
<evidence type="ECO:0000256" key="6">
    <source>
        <dbReference type="RuleBase" id="RU000489"/>
    </source>
</evidence>
<comment type="caution">
    <text evidence="9">The sequence shown here is derived from an EMBL/GenBank/DDBJ whole genome shotgun (WGS) entry which is preliminary data.</text>
</comment>
<dbReference type="EC" id="3.2.1.14" evidence="2"/>
<dbReference type="InterPro" id="IPR050314">
    <property type="entry name" value="Glycosyl_Hydrlase_18"/>
</dbReference>
<dbReference type="InterPro" id="IPR001579">
    <property type="entry name" value="Glyco_hydro_18_chit_AS"/>
</dbReference>
<evidence type="ECO:0000256" key="1">
    <source>
        <dbReference type="ARBA" id="ARBA00000822"/>
    </source>
</evidence>
<dbReference type="PROSITE" id="PS51257">
    <property type="entry name" value="PROKAR_LIPOPROTEIN"/>
    <property type="match status" value="1"/>
</dbReference>
<dbReference type="Proteomes" id="UP000244174">
    <property type="component" value="Unassembled WGS sequence"/>
</dbReference>
<dbReference type="Gene3D" id="3.10.50.10">
    <property type="match status" value="1"/>
</dbReference>
<dbReference type="PANTHER" id="PTHR11177">
    <property type="entry name" value="CHITINASE"/>
    <property type="match status" value="1"/>
</dbReference>
<keyword evidence="4" id="KW-0146">Chitin degradation</keyword>
<keyword evidence="3 6" id="KW-0378">Hydrolase</keyword>
<reference evidence="9 10" key="1">
    <citation type="submission" date="2018-04" db="EMBL/GenBank/DDBJ databases">
        <title>Genomic Encyclopedia of Archaeal and Bacterial Type Strains, Phase II (KMG-II): from individual species to whole genera.</title>
        <authorList>
            <person name="Goeker M."/>
        </authorList>
    </citation>
    <scope>NUCLEOTIDE SEQUENCE [LARGE SCALE GENOMIC DNA]</scope>
    <source>
        <strain evidence="9 10">DSM 23082</strain>
    </source>
</reference>
<dbReference type="AlphaFoldDB" id="A0A2T6AMG2"/>
<dbReference type="EMBL" id="QBKQ01000001">
    <property type="protein sequence ID" value="PTX45005.1"/>
    <property type="molecule type" value="Genomic_DNA"/>
</dbReference>
<keyword evidence="4" id="KW-0624">Polysaccharide degradation</keyword>
<dbReference type="SMART" id="SM00636">
    <property type="entry name" value="Glyco_18"/>
    <property type="match status" value="1"/>
</dbReference>
<evidence type="ECO:0000259" key="8">
    <source>
        <dbReference type="PROSITE" id="PS51910"/>
    </source>
</evidence>
<comment type="catalytic activity">
    <reaction evidence="1">
        <text>Random endo-hydrolysis of N-acetyl-beta-D-glucosaminide (1-&gt;4)-beta-linkages in chitin and chitodextrins.</text>
        <dbReference type="EC" id="3.2.1.14"/>
    </reaction>
</comment>
<evidence type="ECO:0000256" key="7">
    <source>
        <dbReference type="RuleBase" id="RU004453"/>
    </source>
</evidence>
<dbReference type="PROSITE" id="PS51910">
    <property type="entry name" value="GH18_2"/>
    <property type="match status" value="1"/>
</dbReference>
<evidence type="ECO:0000256" key="4">
    <source>
        <dbReference type="ARBA" id="ARBA00023024"/>
    </source>
</evidence>
<gene>
    <name evidence="9" type="ORF">C8P64_0994</name>
</gene>
<dbReference type="CDD" id="cd06548">
    <property type="entry name" value="GH18_chitinase"/>
    <property type="match status" value="1"/>
</dbReference>
<protein>
    <recommendedName>
        <fullName evidence="2">chitinase</fullName>
        <ecNumber evidence="2">3.2.1.14</ecNumber>
    </recommendedName>
</protein>
<keyword evidence="10" id="KW-1185">Reference proteome</keyword>
<dbReference type="GO" id="GO:0008061">
    <property type="term" value="F:chitin binding"/>
    <property type="evidence" value="ECO:0007669"/>
    <property type="project" value="InterPro"/>
</dbReference>
<sequence>MRRIPFILIGFVLVLSSCINRSSGKEMKEETPDIQQQDDFKVIAYWTGSDKEIAPNKIKQLDQIIYSFLHLNENRLAVLEKDAKYLKYLVSQKEINSDLKVLVALGGWGGCETCSEVFSTEKGRKEFAVSVKEILLENDLDGIDLDWEYPAISGYQGHLFQPEDRQNFTLLVKELRDILGPDYVISFAAGGFRKYLENSIEWSKVMPMVDHVNLMSYDMVGGGSTSTGHHTALLSTKEQNRSADEAIQYLDSVGVSKDKIVIGAAFYARVFEQVKDASNGLNQPGRFKEAILYKDLDAYIKSSAGFEYFWDSEAQAPYIYNAENGIFITYDDSLSVSKKTSYALKNNLGGIMFWQLSGDKPEGLLEVISAEVNNSKN</sequence>
<dbReference type="InterPro" id="IPR029070">
    <property type="entry name" value="Chitinase_insertion_sf"/>
</dbReference>
<keyword evidence="4" id="KW-0119">Carbohydrate metabolism</keyword>
<dbReference type="PANTHER" id="PTHR11177:SF317">
    <property type="entry name" value="CHITINASE 12-RELATED"/>
    <property type="match status" value="1"/>
</dbReference>
<dbReference type="Pfam" id="PF00704">
    <property type="entry name" value="Glyco_hydro_18"/>
    <property type="match status" value="1"/>
</dbReference>
<proteinExistence type="inferred from homology"/>
<organism evidence="9 10">
    <name type="scientific">Christiangramia gaetbulicola</name>
    <dbReference type="NCBI Taxonomy" id="703340"/>
    <lineage>
        <taxon>Bacteria</taxon>
        <taxon>Pseudomonadati</taxon>
        <taxon>Bacteroidota</taxon>
        <taxon>Flavobacteriia</taxon>
        <taxon>Flavobacteriales</taxon>
        <taxon>Flavobacteriaceae</taxon>
        <taxon>Christiangramia</taxon>
    </lineage>
</organism>
<dbReference type="SUPFAM" id="SSF51445">
    <property type="entry name" value="(Trans)glycosidases"/>
    <property type="match status" value="1"/>
</dbReference>
<evidence type="ECO:0000256" key="3">
    <source>
        <dbReference type="ARBA" id="ARBA00022801"/>
    </source>
</evidence>
<evidence type="ECO:0000313" key="9">
    <source>
        <dbReference type="EMBL" id="PTX45005.1"/>
    </source>
</evidence>
<dbReference type="RefSeq" id="WP_211307591.1">
    <property type="nucleotide sequence ID" value="NZ_QBKQ01000001.1"/>
</dbReference>
<keyword evidence="5 6" id="KW-0326">Glycosidase</keyword>
<accession>A0A2T6AMG2</accession>
<dbReference type="InterPro" id="IPR017853">
    <property type="entry name" value="GH"/>
</dbReference>
<dbReference type="InterPro" id="IPR011583">
    <property type="entry name" value="Chitinase_II/V-like_cat"/>
</dbReference>
<evidence type="ECO:0000313" key="10">
    <source>
        <dbReference type="Proteomes" id="UP000244174"/>
    </source>
</evidence>
<evidence type="ECO:0000256" key="5">
    <source>
        <dbReference type="ARBA" id="ARBA00023295"/>
    </source>
</evidence>
<dbReference type="GO" id="GO:0006032">
    <property type="term" value="P:chitin catabolic process"/>
    <property type="evidence" value="ECO:0007669"/>
    <property type="project" value="UniProtKB-KW"/>
</dbReference>
<dbReference type="SUPFAM" id="SSF54556">
    <property type="entry name" value="Chitinase insertion domain"/>
    <property type="match status" value="1"/>
</dbReference>
<dbReference type="InterPro" id="IPR001223">
    <property type="entry name" value="Glyco_hydro18_cat"/>
</dbReference>
<dbReference type="GO" id="GO:0005975">
    <property type="term" value="P:carbohydrate metabolic process"/>
    <property type="evidence" value="ECO:0007669"/>
    <property type="project" value="InterPro"/>
</dbReference>
<feature type="domain" description="GH18" evidence="8">
    <location>
        <begin position="40"/>
        <end position="375"/>
    </location>
</feature>
<evidence type="ECO:0000256" key="2">
    <source>
        <dbReference type="ARBA" id="ARBA00012729"/>
    </source>
</evidence>
<name>A0A2T6AMG2_9FLAO</name>
<dbReference type="Gene3D" id="3.20.20.80">
    <property type="entry name" value="Glycosidases"/>
    <property type="match status" value="1"/>
</dbReference>
<dbReference type="GO" id="GO:0008843">
    <property type="term" value="F:endochitinase activity"/>
    <property type="evidence" value="ECO:0007669"/>
    <property type="project" value="UniProtKB-EC"/>
</dbReference>